<dbReference type="EMBL" id="JAAAIM010000882">
    <property type="protein sequence ID" value="KAG0283585.1"/>
    <property type="molecule type" value="Genomic_DNA"/>
</dbReference>
<name>A0ABQ7JR50_9FUNG</name>
<keyword evidence="2" id="KW-1185">Reference proteome</keyword>
<proteinExistence type="predicted"/>
<accession>A0ABQ7JR50</accession>
<protein>
    <submittedName>
        <fullName evidence="1">Uncharacterized protein</fullName>
    </submittedName>
</protein>
<organism evidence="1 2">
    <name type="scientific">Linnemannia gamsii</name>
    <dbReference type="NCBI Taxonomy" id="64522"/>
    <lineage>
        <taxon>Eukaryota</taxon>
        <taxon>Fungi</taxon>
        <taxon>Fungi incertae sedis</taxon>
        <taxon>Mucoromycota</taxon>
        <taxon>Mortierellomycotina</taxon>
        <taxon>Mortierellomycetes</taxon>
        <taxon>Mortierellales</taxon>
        <taxon>Mortierellaceae</taxon>
        <taxon>Linnemannia</taxon>
    </lineage>
</organism>
<gene>
    <name evidence="1" type="ORF">BGZ96_012024</name>
</gene>
<evidence type="ECO:0000313" key="1">
    <source>
        <dbReference type="EMBL" id="KAG0283585.1"/>
    </source>
</evidence>
<evidence type="ECO:0000313" key="2">
    <source>
        <dbReference type="Proteomes" id="UP001194696"/>
    </source>
</evidence>
<comment type="caution">
    <text evidence="1">The sequence shown here is derived from an EMBL/GenBank/DDBJ whole genome shotgun (WGS) entry which is preliminary data.</text>
</comment>
<dbReference type="Proteomes" id="UP001194696">
    <property type="component" value="Unassembled WGS sequence"/>
</dbReference>
<reference evidence="1 2" key="1">
    <citation type="journal article" date="2020" name="Fungal Divers.">
        <title>Resolving the Mortierellaceae phylogeny through synthesis of multi-gene phylogenetics and phylogenomics.</title>
        <authorList>
            <person name="Vandepol N."/>
            <person name="Liber J."/>
            <person name="Desiro A."/>
            <person name="Na H."/>
            <person name="Kennedy M."/>
            <person name="Barry K."/>
            <person name="Grigoriev I.V."/>
            <person name="Miller A.N."/>
            <person name="O'Donnell K."/>
            <person name="Stajich J.E."/>
            <person name="Bonito G."/>
        </authorList>
    </citation>
    <scope>NUCLEOTIDE SEQUENCE [LARGE SCALE GENOMIC DNA]</scope>
    <source>
        <strain evidence="1 2">AD045</strain>
    </source>
</reference>
<sequence>MTTLNTHLERYVAAMRTLDSEIQELEEMYVASIAAEAEDKGLYKQIQDRRARVQFYELGIERILYAKQGLNVSIAAPTTTVAYPQ</sequence>